<dbReference type="PANTHER" id="PTHR31157:SF1">
    <property type="entry name" value="SCP DOMAIN-CONTAINING PROTEIN"/>
    <property type="match status" value="1"/>
</dbReference>
<dbReference type="InterPro" id="IPR013783">
    <property type="entry name" value="Ig-like_fold"/>
</dbReference>
<name>Q2FMN0_METHJ</name>
<dbReference type="STRING" id="323259.Mhun_0470"/>
<dbReference type="InterPro" id="IPR014044">
    <property type="entry name" value="CAP_dom"/>
</dbReference>
<dbReference type="EnsemblBacteria" id="ABD40232">
    <property type="protein sequence ID" value="ABD40232"/>
    <property type="gene ID" value="Mhun_0470"/>
</dbReference>
<organism evidence="2 3">
    <name type="scientific">Methanospirillum hungatei JF-1 (strain ATCC 27890 / DSM 864 / NBRC 100397 / JF-1)</name>
    <dbReference type="NCBI Taxonomy" id="323259"/>
    <lineage>
        <taxon>Archaea</taxon>
        <taxon>Methanobacteriati</taxon>
        <taxon>Methanobacteriota</taxon>
        <taxon>Stenosarchaea group</taxon>
        <taxon>Methanomicrobia</taxon>
        <taxon>Methanomicrobiales</taxon>
        <taxon>Methanospirillaceae</taxon>
        <taxon>Methanospirillum</taxon>
    </lineage>
</organism>
<dbReference type="EMBL" id="CP000254">
    <property type="protein sequence ID" value="ABD40232.1"/>
    <property type="molecule type" value="Genomic_DNA"/>
</dbReference>
<dbReference type="Gene3D" id="3.40.33.10">
    <property type="entry name" value="CAP"/>
    <property type="match status" value="1"/>
</dbReference>
<dbReference type="KEGG" id="mhu:Mhun_0470"/>
<dbReference type="OrthoDB" id="60683at2157"/>
<dbReference type="InParanoid" id="Q2FMN0"/>
<feature type="domain" description="SCP" evidence="1">
    <location>
        <begin position="172"/>
        <end position="304"/>
    </location>
</feature>
<dbReference type="HOGENOM" id="CLU_055995_0_0_2"/>
<dbReference type="RefSeq" id="WP_011447520.1">
    <property type="nucleotide sequence ID" value="NC_007796.1"/>
</dbReference>
<dbReference type="Pfam" id="PF00188">
    <property type="entry name" value="CAP"/>
    <property type="match status" value="1"/>
</dbReference>
<proteinExistence type="predicted"/>
<evidence type="ECO:0000313" key="3">
    <source>
        <dbReference type="Proteomes" id="UP000001941"/>
    </source>
</evidence>
<dbReference type="Proteomes" id="UP000001941">
    <property type="component" value="Chromosome"/>
</dbReference>
<dbReference type="InterPro" id="IPR035940">
    <property type="entry name" value="CAP_sf"/>
</dbReference>
<dbReference type="CDD" id="cd05379">
    <property type="entry name" value="CAP_bacterial"/>
    <property type="match status" value="1"/>
</dbReference>
<dbReference type="PANTHER" id="PTHR31157">
    <property type="entry name" value="SCP DOMAIN-CONTAINING PROTEIN"/>
    <property type="match status" value="1"/>
</dbReference>
<protein>
    <submittedName>
        <fullName evidence="2">Allergen V5/Tpx-1 related protein</fullName>
    </submittedName>
</protein>
<evidence type="ECO:0000313" key="2">
    <source>
        <dbReference type="EMBL" id="ABD40232.1"/>
    </source>
</evidence>
<accession>Q2FMN0</accession>
<reference evidence="3" key="1">
    <citation type="journal article" date="2016" name="Stand. Genomic Sci.">
        <title>Complete genome sequence of Methanospirillum hungatei type strain JF1.</title>
        <authorList>
            <person name="Gunsalus R.P."/>
            <person name="Cook L.E."/>
            <person name="Crable B."/>
            <person name="Rohlin L."/>
            <person name="McDonald E."/>
            <person name="Mouttaki H."/>
            <person name="Sieber J.R."/>
            <person name="Poweleit N."/>
            <person name="Zhou H."/>
            <person name="Lapidus A.L."/>
            <person name="Daligault H.E."/>
            <person name="Land M."/>
            <person name="Gilna P."/>
            <person name="Ivanova N."/>
            <person name="Kyrpides N."/>
            <person name="Culley D.E."/>
            <person name="McInerney M.J."/>
        </authorList>
    </citation>
    <scope>NUCLEOTIDE SEQUENCE [LARGE SCALE GENOMIC DNA]</scope>
    <source>
        <strain evidence="3">ATCC 27890 / DSM 864 / NBRC 100397 / JF-1</strain>
    </source>
</reference>
<dbReference type="AlphaFoldDB" id="Q2FMN0"/>
<dbReference type="SUPFAM" id="SSF55797">
    <property type="entry name" value="PR-1-like"/>
    <property type="match status" value="1"/>
</dbReference>
<keyword evidence="3" id="KW-1185">Reference proteome</keyword>
<sequence>MNHTLPHYQDIPLLLILVLLLISLCSSTSAVSTGPSLEITGLSGEEIAHPGYPYTGTVTIANRGDQTSGIASLYVFFRSPGDPDLNATICVIPVDPMQPGQSISLPYIGTVSSDLFPGEYQVYAYIKATGSRDPEKTGILARIPSPVSLTFQPLPNQSVINDEIIATIRESTNENRIHEGLRPLIWDEDLARIAQAYARELARAGRLSHTDRNGDGPSERALAFGYPVTKDIEGGVRIGVAENLAYIGTGIVTGVGYVDPTNGTAIGTALMDGWMKSPGHRKNILDPLADRFGSGVFWNDEYYYAVSEFW</sequence>
<evidence type="ECO:0000259" key="1">
    <source>
        <dbReference type="Pfam" id="PF00188"/>
    </source>
</evidence>
<dbReference type="GeneID" id="3922172"/>
<gene>
    <name evidence="2" type="ordered locus">Mhun_0470</name>
</gene>
<dbReference type="Gene3D" id="2.60.40.10">
    <property type="entry name" value="Immunoglobulins"/>
    <property type="match status" value="1"/>
</dbReference>
<dbReference type="eggNOG" id="arCOG03962">
    <property type="taxonomic scope" value="Archaea"/>
</dbReference>